<protein>
    <submittedName>
        <fullName evidence="2">Uncharacterized protein</fullName>
    </submittedName>
</protein>
<dbReference type="EMBL" id="JARAOO010000003">
    <property type="protein sequence ID" value="KAJ7975696.1"/>
    <property type="molecule type" value="Genomic_DNA"/>
</dbReference>
<reference evidence="2" key="1">
    <citation type="journal article" date="2023" name="Science">
        <title>Elucidation of the pathway for biosynthesis of saponin adjuvants from the soapbark tree.</title>
        <authorList>
            <person name="Reed J."/>
            <person name="Orme A."/>
            <person name="El-Demerdash A."/>
            <person name="Owen C."/>
            <person name="Martin L.B.B."/>
            <person name="Misra R.C."/>
            <person name="Kikuchi S."/>
            <person name="Rejzek M."/>
            <person name="Martin A.C."/>
            <person name="Harkess A."/>
            <person name="Leebens-Mack J."/>
            <person name="Louveau T."/>
            <person name="Stephenson M.J."/>
            <person name="Osbourn A."/>
        </authorList>
    </citation>
    <scope>NUCLEOTIDE SEQUENCE</scope>
    <source>
        <strain evidence="2">S10</strain>
    </source>
</reference>
<comment type="caution">
    <text evidence="2">The sequence shown here is derived from an EMBL/GenBank/DDBJ whole genome shotgun (WGS) entry which is preliminary data.</text>
</comment>
<feature type="chain" id="PRO_5042297375" evidence="1">
    <location>
        <begin position="25"/>
        <end position="71"/>
    </location>
</feature>
<accession>A0AAD7VH63</accession>
<evidence type="ECO:0000313" key="2">
    <source>
        <dbReference type="EMBL" id="KAJ7975696.1"/>
    </source>
</evidence>
<evidence type="ECO:0000313" key="3">
    <source>
        <dbReference type="Proteomes" id="UP001163823"/>
    </source>
</evidence>
<evidence type="ECO:0000256" key="1">
    <source>
        <dbReference type="SAM" id="SignalP"/>
    </source>
</evidence>
<dbReference type="KEGG" id="qsa:O6P43_005581"/>
<feature type="signal peptide" evidence="1">
    <location>
        <begin position="1"/>
        <end position="24"/>
    </location>
</feature>
<keyword evidence="1" id="KW-0732">Signal</keyword>
<dbReference type="Proteomes" id="UP001163823">
    <property type="component" value="Chromosome 3"/>
</dbReference>
<organism evidence="2 3">
    <name type="scientific">Quillaja saponaria</name>
    <name type="common">Soap bark tree</name>
    <dbReference type="NCBI Taxonomy" id="32244"/>
    <lineage>
        <taxon>Eukaryota</taxon>
        <taxon>Viridiplantae</taxon>
        <taxon>Streptophyta</taxon>
        <taxon>Embryophyta</taxon>
        <taxon>Tracheophyta</taxon>
        <taxon>Spermatophyta</taxon>
        <taxon>Magnoliopsida</taxon>
        <taxon>eudicotyledons</taxon>
        <taxon>Gunneridae</taxon>
        <taxon>Pentapetalae</taxon>
        <taxon>rosids</taxon>
        <taxon>fabids</taxon>
        <taxon>Fabales</taxon>
        <taxon>Quillajaceae</taxon>
        <taxon>Quillaja</taxon>
    </lineage>
</organism>
<dbReference type="AlphaFoldDB" id="A0AAD7VH63"/>
<sequence>MKAILIVACLFLASILFLSPSSFAQVGTRYGRVVDPGHKGKGPVINCTKYKYRSCVPPRPPPPCNTYTRNC</sequence>
<gene>
    <name evidence="2" type="ORF">O6P43_005581</name>
</gene>
<proteinExistence type="predicted"/>
<keyword evidence="3" id="KW-1185">Reference proteome</keyword>
<name>A0AAD7VH63_QUISA</name>